<evidence type="ECO:0000313" key="2">
    <source>
        <dbReference type="EMBL" id="OGM42232.1"/>
    </source>
</evidence>
<reference evidence="2 3" key="1">
    <citation type="journal article" date="2016" name="Genome Biol. Evol.">
        <title>Draft genome sequence of an aflatoxigenic Aspergillus species, A. bombycis.</title>
        <authorList>
            <person name="Moore G.G."/>
            <person name="Mack B.M."/>
            <person name="Beltz S.B."/>
            <person name="Gilbert M.K."/>
        </authorList>
    </citation>
    <scope>NUCLEOTIDE SEQUENCE [LARGE SCALE GENOMIC DNA]</scope>
    <source>
        <strain evidence="3">NRRL 26010</strain>
    </source>
</reference>
<accession>A0A1F7ZS10</accession>
<dbReference type="Proteomes" id="UP000179179">
    <property type="component" value="Unassembled WGS sequence"/>
</dbReference>
<dbReference type="GeneID" id="34452436"/>
<comment type="caution">
    <text evidence="2">The sequence shown here is derived from an EMBL/GenBank/DDBJ whole genome shotgun (WGS) entry which is preliminary data.</text>
</comment>
<keyword evidence="3" id="KW-1185">Reference proteome</keyword>
<feature type="signal peptide" evidence="1">
    <location>
        <begin position="1"/>
        <end position="17"/>
    </location>
</feature>
<proteinExistence type="predicted"/>
<organism evidence="2 3">
    <name type="scientific">Aspergillus bombycis</name>
    <dbReference type="NCBI Taxonomy" id="109264"/>
    <lineage>
        <taxon>Eukaryota</taxon>
        <taxon>Fungi</taxon>
        <taxon>Dikarya</taxon>
        <taxon>Ascomycota</taxon>
        <taxon>Pezizomycotina</taxon>
        <taxon>Eurotiomycetes</taxon>
        <taxon>Eurotiomycetidae</taxon>
        <taxon>Eurotiales</taxon>
        <taxon>Aspergillaceae</taxon>
        <taxon>Aspergillus</taxon>
    </lineage>
</organism>
<dbReference type="AlphaFoldDB" id="A0A1F7ZS10"/>
<dbReference type="EMBL" id="LYCR01000093">
    <property type="protein sequence ID" value="OGM42232.1"/>
    <property type="molecule type" value="Genomic_DNA"/>
</dbReference>
<dbReference type="OrthoDB" id="4416590at2759"/>
<name>A0A1F7ZS10_9EURO</name>
<protein>
    <recommendedName>
        <fullName evidence="4">AA1-like domain-containing protein</fullName>
    </recommendedName>
</protein>
<dbReference type="RefSeq" id="XP_022385949.1">
    <property type="nucleotide sequence ID" value="XM_022536174.1"/>
</dbReference>
<sequence length="148" mass="16323">MKFTTFSLLLAAGTALASPANVRSESLKISEFTANASKDGTANLHFSLTDPNYPRDTPTDCNVIWAWNSVPDENARCLGGNYYIRFPNGINQFSKFTIELERVSGSIKEIGQASFSDSAPGTKWECKENPMEGVIKRCNYNGIMEVKV</sequence>
<evidence type="ECO:0000313" key="3">
    <source>
        <dbReference type="Proteomes" id="UP000179179"/>
    </source>
</evidence>
<evidence type="ECO:0000256" key="1">
    <source>
        <dbReference type="SAM" id="SignalP"/>
    </source>
</evidence>
<keyword evidence="1" id="KW-0732">Signal</keyword>
<evidence type="ECO:0008006" key="4">
    <source>
        <dbReference type="Google" id="ProtNLM"/>
    </source>
</evidence>
<feature type="chain" id="PRO_5009534138" description="AA1-like domain-containing protein" evidence="1">
    <location>
        <begin position="18"/>
        <end position="148"/>
    </location>
</feature>
<gene>
    <name evidence="2" type="ORF">ABOM_009046</name>
</gene>